<dbReference type="GO" id="GO:0008422">
    <property type="term" value="F:beta-glucosidase activity"/>
    <property type="evidence" value="ECO:0007669"/>
    <property type="project" value="TreeGrafter"/>
</dbReference>
<dbReference type="InterPro" id="IPR017853">
    <property type="entry name" value="GH"/>
</dbReference>
<organism evidence="3 4">
    <name type="scientific">Vanilla planifolia</name>
    <name type="common">Vanilla</name>
    <dbReference type="NCBI Taxonomy" id="51239"/>
    <lineage>
        <taxon>Eukaryota</taxon>
        <taxon>Viridiplantae</taxon>
        <taxon>Streptophyta</taxon>
        <taxon>Embryophyta</taxon>
        <taxon>Tracheophyta</taxon>
        <taxon>Spermatophyta</taxon>
        <taxon>Magnoliopsida</taxon>
        <taxon>Liliopsida</taxon>
        <taxon>Asparagales</taxon>
        <taxon>Orchidaceae</taxon>
        <taxon>Vanilloideae</taxon>
        <taxon>Vanilleae</taxon>
        <taxon>Vanilla</taxon>
    </lineage>
</organism>
<sequence length="100" mass="11153">MRMMDRVQEEWTHFSLLACYGRDGKVVLGSYAFGVFRSVDPRWGRCYESYSEDNTEIVRSMTAIISGLQGSPPEDHLVGKNVISCAKHFVGDGGIYKGGK</sequence>
<comment type="caution">
    <text evidence="3">The sequence shown here is derived from an EMBL/GenBank/DDBJ whole genome shotgun (WGS) entry which is preliminary data.</text>
</comment>
<feature type="domain" description="Glycoside hydrolase family 3 N-terminal" evidence="2">
    <location>
        <begin position="40"/>
        <end position="93"/>
    </location>
</feature>
<evidence type="ECO:0000313" key="4">
    <source>
        <dbReference type="Proteomes" id="UP000636800"/>
    </source>
</evidence>
<protein>
    <recommendedName>
        <fullName evidence="2">Glycoside hydrolase family 3 N-terminal domain-containing protein</fullName>
    </recommendedName>
</protein>
<evidence type="ECO:0000313" key="3">
    <source>
        <dbReference type="EMBL" id="KAG0487838.1"/>
    </source>
</evidence>
<keyword evidence="4" id="KW-1185">Reference proteome</keyword>
<dbReference type="SUPFAM" id="SSF51445">
    <property type="entry name" value="(Trans)glycosidases"/>
    <property type="match status" value="1"/>
</dbReference>
<dbReference type="AlphaFoldDB" id="A0A835V7W9"/>
<dbReference type="InterPro" id="IPR001764">
    <property type="entry name" value="Glyco_hydro_3_N"/>
</dbReference>
<dbReference type="PANTHER" id="PTHR30620:SF33">
    <property type="entry name" value="BETA-D-GLUCAN EXOHYDROLASE-LIKE PROTEIN-RELATED"/>
    <property type="match status" value="1"/>
</dbReference>
<name>A0A835V7W9_VANPL</name>
<evidence type="ECO:0000259" key="2">
    <source>
        <dbReference type="Pfam" id="PF00933"/>
    </source>
</evidence>
<dbReference type="Gene3D" id="3.20.20.300">
    <property type="entry name" value="Glycoside hydrolase, family 3, N-terminal domain"/>
    <property type="match status" value="1"/>
</dbReference>
<dbReference type="GO" id="GO:0009251">
    <property type="term" value="P:glucan catabolic process"/>
    <property type="evidence" value="ECO:0007669"/>
    <property type="project" value="TreeGrafter"/>
</dbReference>
<dbReference type="Pfam" id="PF00933">
    <property type="entry name" value="Glyco_hydro_3"/>
    <property type="match status" value="1"/>
</dbReference>
<reference evidence="3 4" key="1">
    <citation type="journal article" date="2020" name="Nat. Food">
        <title>A phased Vanilla planifolia genome enables genetic improvement of flavour and production.</title>
        <authorList>
            <person name="Hasing T."/>
            <person name="Tang H."/>
            <person name="Brym M."/>
            <person name="Khazi F."/>
            <person name="Huang T."/>
            <person name="Chambers A.H."/>
        </authorList>
    </citation>
    <scope>NUCLEOTIDE SEQUENCE [LARGE SCALE GENOMIC DNA]</scope>
    <source>
        <tissue evidence="3">Leaf</tissue>
    </source>
</reference>
<dbReference type="InterPro" id="IPR051915">
    <property type="entry name" value="Cellulose_Degrad_GH3"/>
</dbReference>
<dbReference type="PANTHER" id="PTHR30620">
    <property type="entry name" value="PERIPLASMIC BETA-GLUCOSIDASE-RELATED"/>
    <property type="match status" value="1"/>
</dbReference>
<dbReference type="InterPro" id="IPR036962">
    <property type="entry name" value="Glyco_hydro_3_N_sf"/>
</dbReference>
<dbReference type="Proteomes" id="UP000636800">
    <property type="component" value="Chromosome 3"/>
</dbReference>
<evidence type="ECO:0000256" key="1">
    <source>
        <dbReference type="ARBA" id="ARBA00022801"/>
    </source>
</evidence>
<keyword evidence="1" id="KW-0378">Hydrolase</keyword>
<gene>
    <name evidence="3" type="ORF">HPP92_006649</name>
</gene>
<accession>A0A835V7W9</accession>
<dbReference type="EMBL" id="JADCNL010000003">
    <property type="protein sequence ID" value="KAG0487838.1"/>
    <property type="molecule type" value="Genomic_DNA"/>
</dbReference>
<proteinExistence type="predicted"/>